<protein>
    <submittedName>
        <fullName evidence="3">CocE/NonD family hydrolase</fullName>
    </submittedName>
</protein>
<dbReference type="Proteomes" id="UP000712527">
    <property type="component" value="Unassembled WGS sequence"/>
</dbReference>
<evidence type="ECO:0000313" key="3">
    <source>
        <dbReference type="EMBL" id="MBM6775147.1"/>
    </source>
</evidence>
<dbReference type="InterPro" id="IPR029058">
    <property type="entry name" value="AB_hydrolase_fold"/>
</dbReference>
<dbReference type="PANTHER" id="PTHR43056">
    <property type="entry name" value="PEPTIDASE S9 PROLYL OLIGOPEPTIDASE"/>
    <property type="match status" value="1"/>
</dbReference>
<dbReference type="SMART" id="SM00939">
    <property type="entry name" value="PepX_C"/>
    <property type="match status" value="1"/>
</dbReference>
<evidence type="ECO:0000313" key="4">
    <source>
        <dbReference type="Proteomes" id="UP000712527"/>
    </source>
</evidence>
<dbReference type="InterPro" id="IPR005674">
    <property type="entry name" value="CocE/Ser_esterase"/>
</dbReference>
<evidence type="ECO:0000259" key="2">
    <source>
        <dbReference type="SMART" id="SM00939"/>
    </source>
</evidence>
<dbReference type="InterPro" id="IPR013736">
    <property type="entry name" value="Xaa-Pro_dipept_C"/>
</dbReference>
<evidence type="ECO:0000256" key="1">
    <source>
        <dbReference type="ARBA" id="ARBA00022801"/>
    </source>
</evidence>
<comment type="caution">
    <text evidence="3">The sequence shown here is derived from an EMBL/GenBank/DDBJ whole genome shotgun (WGS) entry which is preliminary data.</text>
</comment>
<sequence>MMAAYRVARRPNDNQAEVDLSASDDPMARMGQGFCPPFNQRSYEAAPGVICDQDQEVVMRDGTKIYCDIYRPDTTEKVPVIVSWSWFGKRPGDGMSEWQIMGVPPKTVSKCAKFESPDPLYWCYQGYAVANVDVRGAGHSEGNVHMFTHQDREDGYDFVEWVAQQPWCNGNVGMSGNSGVAMHQWGIAAEQPPHLKCIAPWESTTDLYRESFFEGGVPALSFNKFIAAQVTGPNGVDDQVAMAQMYPFMNPYWEDKRPDFSKVRIPVYQTAGWSHFHLPGSFNAWRRCRSHLKWMRAHRDFEWPDTYNPDNLEDLKRFYDRYLKGIHNGWEMTPKVRLDIMDAYDVDYQEKRPEKAWPIKRTQYKKLYLDASTHVESVETENKETFALSTEPVAQAAEAKYDPATGEVDFEFVLPEDTEITGYMNLHLYVSCEGYDDMDMFVNIQKADADGNWIPWYTLDEPHPGAWGKCRVSRRALDEKLSKKHIPVLANTEEKKLAEGEIVPVEIAIVPTARVYHKGERFRVQIAGRYIREGWFEPLAWDTDNHGTHVIHTGGEYESWIEIPVVPPRYQAGEYIHR</sequence>
<dbReference type="InterPro" id="IPR008979">
    <property type="entry name" value="Galactose-bd-like_sf"/>
</dbReference>
<dbReference type="NCBIfam" id="TIGR00976">
    <property type="entry name" value="CocE_NonD"/>
    <property type="match status" value="1"/>
</dbReference>
<dbReference type="Pfam" id="PF08530">
    <property type="entry name" value="PepX_C"/>
    <property type="match status" value="1"/>
</dbReference>
<dbReference type="Gene3D" id="3.40.50.1820">
    <property type="entry name" value="alpha/beta hydrolase"/>
    <property type="match status" value="1"/>
</dbReference>
<dbReference type="Pfam" id="PF02129">
    <property type="entry name" value="Peptidase_S15"/>
    <property type="match status" value="1"/>
</dbReference>
<accession>A0ABS2F2W2</accession>
<name>A0ABS2F2W2_9ACTN</name>
<dbReference type="EMBL" id="JACSNQ010000011">
    <property type="protein sequence ID" value="MBM6775147.1"/>
    <property type="molecule type" value="Genomic_DNA"/>
</dbReference>
<keyword evidence="4" id="KW-1185">Reference proteome</keyword>
<dbReference type="Gene3D" id="1.10.3020.20">
    <property type="match status" value="1"/>
</dbReference>
<organism evidence="3 4">
    <name type="scientific">Olsenella profusa</name>
    <dbReference type="NCBI Taxonomy" id="138595"/>
    <lineage>
        <taxon>Bacteria</taxon>
        <taxon>Bacillati</taxon>
        <taxon>Actinomycetota</taxon>
        <taxon>Coriobacteriia</taxon>
        <taxon>Coriobacteriales</taxon>
        <taxon>Atopobiaceae</taxon>
        <taxon>Olsenella</taxon>
    </lineage>
</organism>
<reference evidence="3 4" key="1">
    <citation type="journal article" date="2021" name="Sci. Rep.">
        <title>The distribution of antibiotic resistance genes in chicken gut microbiota commensals.</title>
        <authorList>
            <person name="Juricova H."/>
            <person name="Matiasovicova J."/>
            <person name="Kubasova T."/>
            <person name="Cejkova D."/>
            <person name="Rychlik I."/>
        </authorList>
    </citation>
    <scope>NUCLEOTIDE SEQUENCE [LARGE SCALE GENOMIC DNA]</scope>
    <source>
        <strain evidence="3 4">An794</strain>
    </source>
</reference>
<dbReference type="Gene3D" id="2.60.120.260">
    <property type="entry name" value="Galactose-binding domain-like"/>
    <property type="match status" value="1"/>
</dbReference>
<keyword evidence="1 3" id="KW-0378">Hydrolase</keyword>
<gene>
    <name evidence="3" type="ORF">H9X80_06280</name>
</gene>
<dbReference type="GO" id="GO:0016787">
    <property type="term" value="F:hydrolase activity"/>
    <property type="evidence" value="ECO:0007669"/>
    <property type="project" value="UniProtKB-KW"/>
</dbReference>
<dbReference type="SUPFAM" id="SSF49785">
    <property type="entry name" value="Galactose-binding domain-like"/>
    <property type="match status" value="1"/>
</dbReference>
<dbReference type="SUPFAM" id="SSF53474">
    <property type="entry name" value="alpha/beta-Hydrolases"/>
    <property type="match status" value="1"/>
</dbReference>
<feature type="domain" description="Xaa-Pro dipeptidyl-peptidase C-terminal" evidence="2">
    <location>
        <begin position="316"/>
        <end position="562"/>
    </location>
</feature>
<dbReference type="InterPro" id="IPR000383">
    <property type="entry name" value="Xaa-Pro-like_dom"/>
</dbReference>
<proteinExistence type="predicted"/>
<dbReference type="PANTHER" id="PTHR43056:SF10">
    <property type="entry name" value="COCE_NOND FAMILY, PUTATIVE (AFU_ORTHOLOGUE AFUA_7G00600)-RELATED"/>
    <property type="match status" value="1"/>
</dbReference>
<dbReference type="InterPro" id="IPR050585">
    <property type="entry name" value="Xaa-Pro_dipeptidyl-ppase/CocE"/>
</dbReference>